<dbReference type="InterPro" id="IPR000192">
    <property type="entry name" value="Aminotrans_V_dom"/>
</dbReference>
<dbReference type="InterPro" id="IPR015424">
    <property type="entry name" value="PyrdxlP-dep_Trfase"/>
</dbReference>
<accession>A0A916QHJ1</accession>
<dbReference type="Gene3D" id="3.40.640.10">
    <property type="entry name" value="Type I PLP-dependent aspartate aminotransferase-like (Major domain)"/>
    <property type="match status" value="1"/>
</dbReference>
<dbReference type="PANTHER" id="PTHR11601">
    <property type="entry name" value="CYSTEINE DESULFURYLASE FAMILY MEMBER"/>
    <property type="match status" value="1"/>
</dbReference>
<evidence type="ECO:0000313" key="5">
    <source>
        <dbReference type="Proteomes" id="UP000677218"/>
    </source>
</evidence>
<dbReference type="PIRSF" id="PIRSF005572">
    <property type="entry name" value="NifS"/>
    <property type="match status" value="1"/>
</dbReference>
<evidence type="ECO:0000259" key="3">
    <source>
        <dbReference type="Pfam" id="PF00266"/>
    </source>
</evidence>
<dbReference type="InterPro" id="IPR015422">
    <property type="entry name" value="PyrdxlP-dep_Trfase_small"/>
</dbReference>
<dbReference type="RefSeq" id="WP_212780779.1">
    <property type="nucleotide sequence ID" value="NZ_BMAY01000006.1"/>
</dbReference>
<name>A0A916QHJ1_9LACO</name>
<proteinExistence type="predicted"/>
<dbReference type="Proteomes" id="UP000677218">
    <property type="component" value="Unassembled WGS sequence"/>
</dbReference>
<gene>
    <name evidence="4" type="primary">nifS_2</name>
    <name evidence="4" type="ORF">LCB40_09640</name>
</gene>
<dbReference type="Pfam" id="PF00266">
    <property type="entry name" value="Aminotran_5"/>
    <property type="match status" value="1"/>
</dbReference>
<dbReference type="PANTHER" id="PTHR11601:SF50">
    <property type="entry name" value="CYSTEINE DESULFURASE ISCS 2-RELATED"/>
    <property type="match status" value="1"/>
</dbReference>
<dbReference type="AlphaFoldDB" id="A0A916QHJ1"/>
<keyword evidence="5" id="KW-1185">Reference proteome</keyword>
<dbReference type="Gene3D" id="3.90.1150.10">
    <property type="entry name" value="Aspartate Aminotransferase, domain 1"/>
    <property type="match status" value="1"/>
</dbReference>
<organism evidence="4 5">
    <name type="scientific">Lactobacillus corticis</name>
    <dbReference type="NCBI Taxonomy" id="2201249"/>
    <lineage>
        <taxon>Bacteria</taxon>
        <taxon>Bacillati</taxon>
        <taxon>Bacillota</taxon>
        <taxon>Bacilli</taxon>
        <taxon>Lactobacillales</taxon>
        <taxon>Lactobacillaceae</taxon>
        <taxon>Lactobacillus</taxon>
    </lineage>
</organism>
<dbReference type="Gene3D" id="1.10.260.50">
    <property type="match status" value="1"/>
</dbReference>
<dbReference type="GO" id="GO:0003824">
    <property type="term" value="F:catalytic activity"/>
    <property type="evidence" value="ECO:0007669"/>
    <property type="project" value="UniProtKB-ARBA"/>
</dbReference>
<comment type="cofactor">
    <cofactor evidence="1">
        <name>pyridoxal 5'-phosphate</name>
        <dbReference type="ChEBI" id="CHEBI:597326"/>
    </cofactor>
</comment>
<evidence type="ECO:0000256" key="2">
    <source>
        <dbReference type="ARBA" id="ARBA00022898"/>
    </source>
</evidence>
<sequence>MIYFDNSATTKIYPEALTTYNKVATDIWGNPSSLHKLGDRASQLLMSSRKQIAGLLGTEVNEIFFTSGGTESNNTAIKGTAIQKREFGKHIITSSVEHASVANAFTALERLGYRVTRLPVDKEGRVNPQDLKNALDKDTTLVSIMGVNNEIGTIQPIEAISEILDNYPNITFHVDNVQAFGKNIWDRVFTPRVDLSSLSAHKYHAPRGIGILYKKTGKMLTPLHDGGGQEKGLRSGTENLPAIAAMAKSMRLLLEQEPENAAREQAIKEKIYHYLKTLPGIEIFSGIDDGFAPHVLCFALTGIRGETLVHTLESHDIYTSTTSACASKTADEASTLVAMHVDDKIATSAIRLSFDASNTMEEADQFIEVFDGIYRHFAKINHLGE</sequence>
<evidence type="ECO:0000256" key="1">
    <source>
        <dbReference type="ARBA" id="ARBA00001933"/>
    </source>
</evidence>
<dbReference type="InterPro" id="IPR016454">
    <property type="entry name" value="Cysteine_dSase"/>
</dbReference>
<protein>
    <submittedName>
        <fullName evidence="4">Cysteine desulfurase</fullName>
    </submittedName>
</protein>
<evidence type="ECO:0000313" key="4">
    <source>
        <dbReference type="EMBL" id="GFZ27084.1"/>
    </source>
</evidence>
<feature type="domain" description="Aminotransferase class V" evidence="3">
    <location>
        <begin position="2"/>
        <end position="366"/>
    </location>
</feature>
<dbReference type="EMBL" id="BMAY01000006">
    <property type="protein sequence ID" value="GFZ27084.1"/>
    <property type="molecule type" value="Genomic_DNA"/>
</dbReference>
<reference evidence="4" key="1">
    <citation type="submission" date="2020-08" db="EMBL/GenBank/DDBJ databases">
        <title>Taxonomic study for Lactobacillus species isolated from hardwood bark.</title>
        <authorList>
            <person name="Tohno M."/>
            <person name="Tanizawa Y."/>
        </authorList>
    </citation>
    <scope>NUCLEOTIDE SEQUENCE</scope>
    <source>
        <strain evidence="4">B40</strain>
    </source>
</reference>
<comment type="caution">
    <text evidence="4">The sequence shown here is derived from an EMBL/GenBank/DDBJ whole genome shotgun (WGS) entry which is preliminary data.</text>
</comment>
<dbReference type="SUPFAM" id="SSF53383">
    <property type="entry name" value="PLP-dependent transferases"/>
    <property type="match status" value="1"/>
</dbReference>
<keyword evidence="2" id="KW-0663">Pyridoxal phosphate</keyword>
<dbReference type="InterPro" id="IPR015421">
    <property type="entry name" value="PyrdxlP-dep_Trfase_major"/>
</dbReference>